<protein>
    <submittedName>
        <fullName evidence="3">Uncharacterized protein</fullName>
    </submittedName>
</protein>
<dbReference type="AlphaFoldDB" id="A0A914YE16"/>
<evidence type="ECO:0000256" key="1">
    <source>
        <dbReference type="SAM" id="MobiDB-lite"/>
    </source>
</evidence>
<organism evidence="2 3">
    <name type="scientific">Panagrolaimus superbus</name>
    <dbReference type="NCBI Taxonomy" id="310955"/>
    <lineage>
        <taxon>Eukaryota</taxon>
        <taxon>Metazoa</taxon>
        <taxon>Ecdysozoa</taxon>
        <taxon>Nematoda</taxon>
        <taxon>Chromadorea</taxon>
        <taxon>Rhabditida</taxon>
        <taxon>Tylenchina</taxon>
        <taxon>Panagrolaimomorpha</taxon>
        <taxon>Panagrolaimoidea</taxon>
        <taxon>Panagrolaimidae</taxon>
        <taxon>Panagrolaimus</taxon>
    </lineage>
</organism>
<reference evidence="3" key="1">
    <citation type="submission" date="2022-11" db="UniProtKB">
        <authorList>
            <consortium name="WormBaseParasite"/>
        </authorList>
    </citation>
    <scope>IDENTIFICATION</scope>
</reference>
<keyword evidence="2" id="KW-1185">Reference proteome</keyword>
<sequence>MISNNRFIVRDSGVMGRNGRFIIRNPGVMTRNGRFIVRNASPMIRQSGLIARDPPFQPINLAGIGLHLSGRSIELRLGRHRLTTHRNLIGTQGAGDRQATQPHDAATTRKPDGAAWAGEVNEVV</sequence>
<feature type="region of interest" description="Disordered" evidence="1">
    <location>
        <begin position="87"/>
        <end position="124"/>
    </location>
</feature>
<evidence type="ECO:0000313" key="2">
    <source>
        <dbReference type="Proteomes" id="UP000887577"/>
    </source>
</evidence>
<name>A0A914YE16_9BILA</name>
<dbReference type="WBParaSite" id="PSU_v2.g18487.t1">
    <property type="protein sequence ID" value="PSU_v2.g18487.t1"/>
    <property type="gene ID" value="PSU_v2.g18487"/>
</dbReference>
<proteinExistence type="predicted"/>
<accession>A0A914YE16</accession>
<evidence type="ECO:0000313" key="3">
    <source>
        <dbReference type="WBParaSite" id="PSU_v2.g18487.t1"/>
    </source>
</evidence>
<dbReference type="Proteomes" id="UP000887577">
    <property type="component" value="Unplaced"/>
</dbReference>